<evidence type="ECO:0000256" key="12">
    <source>
        <dbReference type="ARBA" id="ARBA00023180"/>
    </source>
</evidence>
<evidence type="ECO:0000256" key="8">
    <source>
        <dbReference type="ARBA" id="ARBA00022989"/>
    </source>
</evidence>
<evidence type="ECO:0000313" key="23">
    <source>
        <dbReference type="Proteomes" id="UP001162483"/>
    </source>
</evidence>
<keyword evidence="12" id="KW-0325">Glycoprotein</keyword>
<gene>
    <name evidence="22" type="ORF">SPARVUS_LOCUS15759848</name>
</gene>
<name>A0ABN9HAX2_9NEOB</name>
<dbReference type="EMBL" id="CATNWA010020560">
    <property type="protein sequence ID" value="CAI9618944.1"/>
    <property type="molecule type" value="Genomic_DNA"/>
</dbReference>
<comment type="subcellular location">
    <subcellularLocation>
        <location evidence="1 19">Golgi apparatus</location>
        <location evidence="1 19">Golgi stack membrane</location>
        <topology evidence="1 19">Single-pass type II membrane protein</topology>
    </subcellularLocation>
</comment>
<dbReference type="InterPro" id="IPR038577">
    <property type="entry name" value="GT10-like_C_sf"/>
</dbReference>
<dbReference type="PANTHER" id="PTHR11929">
    <property type="entry name" value="ALPHA- 1,3 -FUCOSYLTRANSFERASE"/>
    <property type="match status" value="1"/>
</dbReference>
<comment type="catalytic activity">
    <reaction evidence="13">
        <text>a beta-D-galactosyl-(1-&gt;4)-N-acetyl-beta-D-glucosaminyl derivative + GDP-beta-L-fucose = a beta-D-galactosyl-(1-&gt;4)-[alpha-L-fucosyl-(1-&gt;3)]-N-acetyl-beta-D-glucosaminyl derivative + GDP + H(+)</text>
        <dbReference type="Rhea" id="RHEA:14257"/>
        <dbReference type="ChEBI" id="CHEBI:15378"/>
        <dbReference type="ChEBI" id="CHEBI:57273"/>
        <dbReference type="ChEBI" id="CHEBI:58189"/>
        <dbReference type="ChEBI" id="CHEBI:133507"/>
        <dbReference type="ChEBI" id="CHEBI:137941"/>
        <dbReference type="EC" id="2.4.1.152"/>
    </reaction>
    <physiologicalReaction direction="left-to-right" evidence="13">
        <dbReference type="Rhea" id="RHEA:14258"/>
    </physiologicalReaction>
</comment>
<evidence type="ECO:0000256" key="7">
    <source>
        <dbReference type="ARBA" id="ARBA00022968"/>
    </source>
</evidence>
<evidence type="ECO:0000259" key="20">
    <source>
        <dbReference type="Pfam" id="PF00852"/>
    </source>
</evidence>
<proteinExistence type="inferred from homology"/>
<dbReference type="Gene3D" id="3.40.50.11660">
    <property type="entry name" value="Glycosyl transferase family 10, C-terminal domain"/>
    <property type="match status" value="1"/>
</dbReference>
<dbReference type="Proteomes" id="UP001162483">
    <property type="component" value="Unassembled WGS sequence"/>
</dbReference>
<keyword evidence="8" id="KW-1133">Transmembrane helix</keyword>
<evidence type="ECO:0000256" key="10">
    <source>
        <dbReference type="ARBA" id="ARBA00023098"/>
    </source>
</evidence>
<dbReference type="SUPFAM" id="SSF53756">
    <property type="entry name" value="UDP-Glycosyltransferase/glycogen phosphorylase"/>
    <property type="match status" value="1"/>
</dbReference>
<comment type="catalytic activity">
    <reaction evidence="14">
        <text>an alpha-Neu5Ac-(2-&gt;3)-beta-D-Gal-(1-&gt;4)-beta-D-GlcNAc-(1-&gt;3)-beta-D-Gal-(1-&gt;4)-[alpha-L-Fuc-(1-&gt;3)]-beta-D-GlcNAc derivative + GDP-beta-L-fucose = an alpha-Neu5Ac-(2-&gt;3)-beta-D-Gal-(1-&gt;4)-[alpha-L-Fuc-(1-&gt;3)]-beta-D-GlcNAc-(1-&gt;3)-beta-D-Gal-(1-&gt;4)-[alpha-L-Fuc-(1-&gt;3)]-beta-D-GlcNAc derivative + GDP + H(+)</text>
        <dbReference type="Rhea" id="RHEA:52864"/>
        <dbReference type="ChEBI" id="CHEBI:15378"/>
        <dbReference type="ChEBI" id="CHEBI:57273"/>
        <dbReference type="ChEBI" id="CHEBI:58189"/>
        <dbReference type="ChEBI" id="CHEBI:145342"/>
        <dbReference type="ChEBI" id="CHEBI:145343"/>
    </reaction>
    <physiologicalReaction direction="left-to-right" evidence="14">
        <dbReference type="Rhea" id="RHEA:52865"/>
    </physiologicalReaction>
</comment>
<evidence type="ECO:0000256" key="6">
    <source>
        <dbReference type="ARBA" id="ARBA00022692"/>
    </source>
</evidence>
<evidence type="ECO:0000259" key="21">
    <source>
        <dbReference type="Pfam" id="PF17039"/>
    </source>
</evidence>
<evidence type="ECO:0000256" key="1">
    <source>
        <dbReference type="ARBA" id="ARBA00004447"/>
    </source>
</evidence>
<keyword evidence="9 19" id="KW-0333">Golgi apparatus</keyword>
<evidence type="ECO:0000256" key="3">
    <source>
        <dbReference type="ARBA" id="ARBA00008919"/>
    </source>
</evidence>
<dbReference type="Pfam" id="PF00852">
    <property type="entry name" value="Glyco_transf_10"/>
    <property type="match status" value="1"/>
</dbReference>
<accession>A0ABN9HAX2</accession>
<sequence length="326" mass="38596">MNCRYNIQPQLRINQTPSKPEKQKEHLILLWSRPFGEEFPLNQCPVSSYGDPCIFTDNRSFYHLADAVVIHHREVSSSKLLLPPSPRPEKQYWVWFNLESPSNCPNLNMMNRIINLTMTYRADSDIFTPYGWIERHDGTKLFSIPAKSKLVAWVVSNWNPNYERSKYYEDLKHHIDIDVYGRQHMPLPKANQSFILSKYKFYLAFENSRDTDYITEKLWNNAFLSASVPIVMGPSRENYERFIPQDSFIHVDDFSDAQQLAAYILELDKNNEKYQSYFRWRNVFNPKIPNDWSTFYCKMCKAFKGAPSYRIISNLEKWFTTSLSSK</sequence>
<evidence type="ECO:0000256" key="4">
    <source>
        <dbReference type="ARBA" id="ARBA00022676"/>
    </source>
</evidence>
<dbReference type="InterPro" id="IPR031481">
    <property type="entry name" value="Glyco_tran_10_N"/>
</dbReference>
<comment type="pathway">
    <text evidence="2">Protein modification; protein glycosylation.</text>
</comment>
<keyword evidence="23" id="KW-1185">Reference proteome</keyword>
<evidence type="ECO:0000256" key="18">
    <source>
        <dbReference type="ARBA" id="ARBA00036928"/>
    </source>
</evidence>
<dbReference type="PANTHER" id="PTHR11929:SF11">
    <property type="entry name" value="4-GALACTOSYL-N-ACETYLGLUCOSAMINIDE 3-ALPHA-L-FUCOSYLTRANSFERASE FUT5"/>
    <property type="match status" value="1"/>
</dbReference>
<evidence type="ECO:0000256" key="15">
    <source>
        <dbReference type="ARBA" id="ARBA00036273"/>
    </source>
</evidence>
<evidence type="ECO:0000256" key="17">
    <source>
        <dbReference type="ARBA" id="ARBA00036481"/>
    </source>
</evidence>
<comment type="caution">
    <text evidence="22">The sequence shown here is derived from an EMBL/GenBank/DDBJ whole genome shotgun (WGS) entry which is preliminary data.</text>
</comment>
<evidence type="ECO:0000256" key="13">
    <source>
        <dbReference type="ARBA" id="ARBA00029329"/>
    </source>
</evidence>
<organism evidence="22 23">
    <name type="scientific">Staurois parvus</name>
    <dbReference type="NCBI Taxonomy" id="386267"/>
    <lineage>
        <taxon>Eukaryota</taxon>
        <taxon>Metazoa</taxon>
        <taxon>Chordata</taxon>
        <taxon>Craniata</taxon>
        <taxon>Vertebrata</taxon>
        <taxon>Euteleostomi</taxon>
        <taxon>Amphibia</taxon>
        <taxon>Batrachia</taxon>
        <taxon>Anura</taxon>
        <taxon>Neobatrachia</taxon>
        <taxon>Ranoidea</taxon>
        <taxon>Ranidae</taxon>
        <taxon>Staurois</taxon>
    </lineage>
</organism>
<reference evidence="22" key="1">
    <citation type="submission" date="2023-05" db="EMBL/GenBank/DDBJ databases">
        <authorList>
            <person name="Stuckert A."/>
        </authorList>
    </citation>
    <scope>NUCLEOTIDE SEQUENCE</scope>
</reference>
<evidence type="ECO:0000256" key="2">
    <source>
        <dbReference type="ARBA" id="ARBA00004922"/>
    </source>
</evidence>
<feature type="domain" description="Fucosyltransferase N-terminal" evidence="21">
    <location>
        <begin position="24"/>
        <end position="131"/>
    </location>
</feature>
<keyword evidence="7" id="KW-0735">Signal-anchor</keyword>
<keyword evidence="6 19" id="KW-0812">Transmembrane</keyword>
<keyword evidence="10" id="KW-0443">Lipid metabolism</keyword>
<dbReference type="Pfam" id="PF17039">
    <property type="entry name" value="Glyco_tran_10_N"/>
    <property type="match status" value="1"/>
</dbReference>
<dbReference type="InterPro" id="IPR001503">
    <property type="entry name" value="Glyco_trans_10"/>
</dbReference>
<evidence type="ECO:0000256" key="5">
    <source>
        <dbReference type="ARBA" id="ARBA00022679"/>
    </source>
</evidence>
<keyword evidence="5 19" id="KW-0808">Transferase</keyword>
<protein>
    <recommendedName>
        <fullName evidence="19">Fucosyltransferase</fullName>
        <ecNumber evidence="19">2.4.1.-</ecNumber>
    </recommendedName>
</protein>
<evidence type="ECO:0000256" key="14">
    <source>
        <dbReference type="ARBA" id="ARBA00036052"/>
    </source>
</evidence>
<evidence type="ECO:0000256" key="11">
    <source>
        <dbReference type="ARBA" id="ARBA00023136"/>
    </source>
</evidence>
<keyword evidence="11" id="KW-0472">Membrane</keyword>
<comment type="similarity">
    <text evidence="3 19">Belongs to the glycosyltransferase 10 family.</text>
</comment>
<evidence type="ECO:0000256" key="16">
    <source>
        <dbReference type="ARBA" id="ARBA00036468"/>
    </source>
</evidence>
<comment type="catalytic activity">
    <reaction evidence="17">
        <text>an N-acetyl-alpha-neuraminyl-(2-&gt;3)-beta-D-galactosyl-(1-&gt;4)-N-acetyl-beta-D-glucosaminyl derivative + GDP-beta-L-fucose = an alpha-Neu5Ac-(2-&gt;3)-beta-D-Gal-(1-&gt;4)-[alpha-L-Fuc-(1-&gt;3)]-beta-D-GlcNAc derivative + GDP + H(+)</text>
        <dbReference type="Rhea" id="RHEA:56076"/>
        <dbReference type="ChEBI" id="CHEBI:15378"/>
        <dbReference type="ChEBI" id="CHEBI:57273"/>
        <dbReference type="ChEBI" id="CHEBI:58189"/>
        <dbReference type="ChEBI" id="CHEBI:136545"/>
        <dbReference type="ChEBI" id="CHEBI:139509"/>
    </reaction>
    <physiologicalReaction direction="left-to-right" evidence="17">
        <dbReference type="Rhea" id="RHEA:56077"/>
    </physiologicalReaction>
</comment>
<dbReference type="EC" id="2.4.1.-" evidence="19"/>
<feature type="domain" description="Fucosyltransferase C-terminal" evidence="20">
    <location>
        <begin position="145"/>
        <end position="318"/>
    </location>
</feature>
<keyword evidence="4 19" id="KW-0328">Glycosyltransferase</keyword>
<evidence type="ECO:0000313" key="22">
    <source>
        <dbReference type="EMBL" id="CAI9618944.1"/>
    </source>
</evidence>
<comment type="catalytic activity">
    <reaction evidence="18">
        <text>beta-D-galactosyl-(1-&gt;4)-N-acetyl-D-glucosamine + GDP-beta-L-fucose = beta-D-galactosyl-(1-&gt;4)-[alpha-L-fucosyl-(1-&gt;3)]-N-acetyl-D-glucosamine + GDP + H(+)</text>
        <dbReference type="Rhea" id="RHEA:62824"/>
        <dbReference type="ChEBI" id="CHEBI:15378"/>
        <dbReference type="ChEBI" id="CHEBI:57273"/>
        <dbReference type="ChEBI" id="CHEBI:58189"/>
        <dbReference type="ChEBI" id="CHEBI:60152"/>
        <dbReference type="ChEBI" id="CHEBI:62287"/>
    </reaction>
    <physiologicalReaction direction="left-to-right" evidence="18">
        <dbReference type="Rhea" id="RHEA:62825"/>
    </physiologicalReaction>
</comment>
<evidence type="ECO:0000256" key="19">
    <source>
        <dbReference type="RuleBase" id="RU003832"/>
    </source>
</evidence>
<comment type="catalytic activity">
    <reaction evidence="15">
        <text>a beta-D-galactosyl-(1-&gt;3)-N-acetyl-beta-D-glucosaminyl derivative + GDP-beta-L-fucose = a beta-D-galactosyl-(1-&gt;3)-[alpha-L-fucosyl-(1-&gt;4)]-N-acetyl-beta-D-glucosaminyl derivative + GDP + H(+)</text>
        <dbReference type="Rhea" id="RHEA:23628"/>
        <dbReference type="ChEBI" id="CHEBI:15378"/>
        <dbReference type="ChEBI" id="CHEBI:57273"/>
        <dbReference type="ChEBI" id="CHEBI:58189"/>
        <dbReference type="ChEBI" id="CHEBI:133506"/>
        <dbReference type="ChEBI" id="CHEBI:140304"/>
        <dbReference type="EC" id="2.4.1.65"/>
    </reaction>
    <physiologicalReaction direction="left-to-right" evidence="15">
        <dbReference type="Rhea" id="RHEA:23629"/>
    </physiologicalReaction>
</comment>
<dbReference type="InterPro" id="IPR055270">
    <property type="entry name" value="Glyco_tran_10_C"/>
</dbReference>
<comment type="catalytic activity">
    <reaction evidence="16">
        <text>an alpha-Neu5Ac-(2-&gt;3)-beta-D-Gal-(1-&gt;3)-D-GlcNAc derivative + GDP-beta-L-fucose = an alpha-Neu5Ac-(2-&gt;3)-beta-D-Gal-(1-&gt;3)-[alpha-L-Fuc-(1-&gt;4)]-beta-D-GlcNAc derivative + GDP + H(+)</text>
        <dbReference type="Rhea" id="RHEA:62904"/>
        <dbReference type="ChEBI" id="CHEBI:15378"/>
        <dbReference type="ChEBI" id="CHEBI:57273"/>
        <dbReference type="ChEBI" id="CHEBI:58189"/>
        <dbReference type="ChEBI" id="CHEBI:146021"/>
        <dbReference type="ChEBI" id="CHEBI:146022"/>
    </reaction>
    <physiologicalReaction direction="left-to-right" evidence="16">
        <dbReference type="Rhea" id="RHEA:62905"/>
    </physiologicalReaction>
</comment>
<evidence type="ECO:0000256" key="9">
    <source>
        <dbReference type="ARBA" id="ARBA00023034"/>
    </source>
</evidence>